<dbReference type="PROSITE" id="PS51186">
    <property type="entry name" value="GNAT"/>
    <property type="match status" value="1"/>
</dbReference>
<dbReference type="Proteomes" id="UP000663479">
    <property type="component" value="Chromosome"/>
</dbReference>
<dbReference type="InterPro" id="IPR000182">
    <property type="entry name" value="GNAT_dom"/>
</dbReference>
<dbReference type="Gene3D" id="3.40.630.30">
    <property type="match status" value="1"/>
</dbReference>
<dbReference type="CDD" id="cd04301">
    <property type="entry name" value="NAT_SF"/>
    <property type="match status" value="1"/>
</dbReference>
<dbReference type="GeneID" id="93946168"/>
<name>A0AAP9ZEM8_9GAMM</name>
<reference evidence="2" key="1">
    <citation type="submission" date="2020-12" db="EMBL/GenBank/DDBJ databases">
        <title>Genome reconstruction of Halomonas venusta strain DSM 4743.</title>
        <authorList>
            <person name="Aguirre-Garrido J.F."/>
            <person name="Hernandez-Soto L.M."/>
            <person name="Martinez-Abarca F."/>
        </authorList>
    </citation>
    <scope>NUCLEOTIDE SEQUENCE</scope>
    <source>
        <strain evidence="2">4743</strain>
    </source>
</reference>
<sequence>MSNLDLALLANHPELLPALQEMFECGWPEHYGARGRGNAEEDLLAYSNHNKLPIGVVAMQDGSALGIAVLKAKCVSTHDHLTPWMGGGMVLPQYRRRGIGATLTVELESIARKLGYKKIYCGTSTANSLLERSGWSYIETVLYGGDNVSIYEKAL</sequence>
<dbReference type="Pfam" id="PF00583">
    <property type="entry name" value="Acetyltransf_1"/>
    <property type="match status" value="1"/>
</dbReference>
<dbReference type="SUPFAM" id="SSF55729">
    <property type="entry name" value="Acyl-CoA N-acyltransferases (Nat)"/>
    <property type="match status" value="1"/>
</dbReference>
<organism evidence="2 3">
    <name type="scientific">Vreelandella venusta</name>
    <dbReference type="NCBI Taxonomy" id="44935"/>
    <lineage>
        <taxon>Bacteria</taxon>
        <taxon>Pseudomonadati</taxon>
        <taxon>Pseudomonadota</taxon>
        <taxon>Gammaproteobacteria</taxon>
        <taxon>Oceanospirillales</taxon>
        <taxon>Halomonadaceae</taxon>
        <taxon>Vreelandella</taxon>
    </lineage>
</organism>
<protein>
    <submittedName>
        <fullName evidence="2">GNAT family N-acetyltransferase</fullName>
    </submittedName>
</protein>
<dbReference type="InterPro" id="IPR016181">
    <property type="entry name" value="Acyl_CoA_acyltransferase"/>
</dbReference>
<dbReference type="GO" id="GO:0016747">
    <property type="term" value="F:acyltransferase activity, transferring groups other than amino-acyl groups"/>
    <property type="evidence" value="ECO:0007669"/>
    <property type="project" value="InterPro"/>
</dbReference>
<evidence type="ECO:0000259" key="1">
    <source>
        <dbReference type="PROSITE" id="PS51186"/>
    </source>
</evidence>
<evidence type="ECO:0000313" key="3">
    <source>
        <dbReference type="Proteomes" id="UP000663479"/>
    </source>
</evidence>
<dbReference type="RefSeq" id="WP_146942728.1">
    <property type="nucleotide sequence ID" value="NZ_BJUL01000003.1"/>
</dbReference>
<dbReference type="EMBL" id="CP066539">
    <property type="protein sequence ID" value="QRL04244.1"/>
    <property type="molecule type" value="Genomic_DNA"/>
</dbReference>
<accession>A0AAP9ZEM8</accession>
<feature type="domain" description="N-acetyltransferase" evidence="1">
    <location>
        <begin position="6"/>
        <end position="155"/>
    </location>
</feature>
<evidence type="ECO:0000313" key="2">
    <source>
        <dbReference type="EMBL" id="QRL04244.1"/>
    </source>
</evidence>
<gene>
    <name evidence="2" type="ORF">JDS37_04605</name>
</gene>
<proteinExistence type="predicted"/>
<dbReference type="AlphaFoldDB" id="A0AAP9ZEM8"/>